<reference evidence="6 7" key="1">
    <citation type="journal article" date="2018" name="Sci. Rep.">
        <title>Genomic signatures of local adaptation to the degree of environmental predictability in rotifers.</title>
        <authorList>
            <person name="Franch-Gras L."/>
            <person name="Hahn C."/>
            <person name="Garcia-Roger E.M."/>
            <person name="Carmona M.J."/>
            <person name="Serra M."/>
            <person name="Gomez A."/>
        </authorList>
    </citation>
    <scope>NUCLEOTIDE SEQUENCE [LARGE SCALE GENOMIC DNA]</scope>
    <source>
        <strain evidence="6">HYR1</strain>
    </source>
</reference>
<protein>
    <recommendedName>
        <fullName evidence="2 5">Protein-tyrosine sulfotransferase</fullName>
        <ecNumber evidence="2 5">2.8.2.20</ecNumber>
    </recommendedName>
</protein>
<dbReference type="EMBL" id="REGN01000430">
    <property type="protein sequence ID" value="RNA41972.1"/>
    <property type="molecule type" value="Genomic_DNA"/>
</dbReference>
<gene>
    <name evidence="6" type="ORF">BpHYR1_031511</name>
</gene>
<evidence type="ECO:0000313" key="6">
    <source>
        <dbReference type="EMBL" id="RNA41972.1"/>
    </source>
</evidence>
<evidence type="ECO:0000256" key="3">
    <source>
        <dbReference type="ARBA" id="ARBA00022679"/>
    </source>
</evidence>
<evidence type="ECO:0000256" key="2">
    <source>
        <dbReference type="ARBA" id="ARBA00013262"/>
    </source>
</evidence>
<dbReference type="PANTHER" id="PTHR12788">
    <property type="entry name" value="PROTEIN-TYROSINE SULFOTRANSFERASE 2"/>
    <property type="match status" value="1"/>
</dbReference>
<keyword evidence="3 5" id="KW-0808">Transferase</keyword>
<dbReference type="Proteomes" id="UP000276133">
    <property type="component" value="Unassembled WGS sequence"/>
</dbReference>
<dbReference type="STRING" id="10195.A0A3M7T1U5"/>
<comment type="function">
    <text evidence="5">Catalyzes the O-sulfation of tyrosine residues within acidic motifs of polypeptides, using 3'-phosphoadenylyl sulfate (PAPS) as cosubstrate.</text>
</comment>
<comment type="caution">
    <text evidence="6">The sequence shown here is derived from an EMBL/GenBank/DDBJ whole genome shotgun (WGS) entry which is preliminary data.</text>
</comment>
<dbReference type="Pfam" id="PF13469">
    <property type="entry name" value="Sulfotransfer_3"/>
    <property type="match status" value="1"/>
</dbReference>
<comment type="similarity">
    <text evidence="1 5">Belongs to the protein sulfotransferase family.</text>
</comment>
<keyword evidence="7" id="KW-1185">Reference proteome</keyword>
<accession>A0A3M7T1U5</accession>
<dbReference type="InterPro" id="IPR026634">
    <property type="entry name" value="TPST-like"/>
</dbReference>
<dbReference type="OrthoDB" id="545675at2759"/>
<dbReference type="GO" id="GO:0008476">
    <property type="term" value="F:protein-tyrosine sulfotransferase activity"/>
    <property type="evidence" value="ECO:0007669"/>
    <property type="project" value="UniProtKB-EC"/>
</dbReference>
<dbReference type="GO" id="GO:0005794">
    <property type="term" value="C:Golgi apparatus"/>
    <property type="evidence" value="ECO:0007669"/>
    <property type="project" value="TreeGrafter"/>
</dbReference>
<organism evidence="6 7">
    <name type="scientific">Brachionus plicatilis</name>
    <name type="common">Marine rotifer</name>
    <name type="synonym">Brachionus muelleri</name>
    <dbReference type="NCBI Taxonomy" id="10195"/>
    <lineage>
        <taxon>Eukaryota</taxon>
        <taxon>Metazoa</taxon>
        <taxon>Spiralia</taxon>
        <taxon>Gnathifera</taxon>
        <taxon>Rotifera</taxon>
        <taxon>Eurotatoria</taxon>
        <taxon>Monogononta</taxon>
        <taxon>Pseudotrocha</taxon>
        <taxon>Ploima</taxon>
        <taxon>Brachionidae</taxon>
        <taxon>Brachionus</taxon>
    </lineage>
</organism>
<dbReference type="AlphaFoldDB" id="A0A3M7T1U5"/>
<dbReference type="SUPFAM" id="SSF52540">
    <property type="entry name" value="P-loop containing nucleoside triphosphate hydrolases"/>
    <property type="match status" value="1"/>
</dbReference>
<name>A0A3M7T1U5_BRAPC</name>
<evidence type="ECO:0000256" key="4">
    <source>
        <dbReference type="ARBA" id="ARBA00048460"/>
    </source>
</evidence>
<dbReference type="PANTHER" id="PTHR12788:SF10">
    <property type="entry name" value="PROTEIN-TYROSINE SULFOTRANSFERASE"/>
    <property type="match status" value="1"/>
</dbReference>
<dbReference type="Gene3D" id="3.40.50.300">
    <property type="entry name" value="P-loop containing nucleotide triphosphate hydrolases"/>
    <property type="match status" value="1"/>
</dbReference>
<dbReference type="EC" id="2.8.2.20" evidence="2 5"/>
<evidence type="ECO:0000256" key="1">
    <source>
        <dbReference type="ARBA" id="ARBA00009988"/>
    </source>
</evidence>
<proteinExistence type="inferred from homology"/>
<evidence type="ECO:0000313" key="7">
    <source>
        <dbReference type="Proteomes" id="UP000276133"/>
    </source>
</evidence>
<evidence type="ECO:0000256" key="5">
    <source>
        <dbReference type="RuleBase" id="RU365018"/>
    </source>
</evidence>
<dbReference type="InterPro" id="IPR027417">
    <property type="entry name" value="P-loop_NTPase"/>
</dbReference>
<sequence length="345" mass="40662">MDLYQILGSGFDTESLKNYIEKFISRIFSVSNFYTSERAKEKILHMEKLNPEKSHISRLMFYIFIRNHLVENPVKNEDFIFVGGFGRSGTTLMRAILDVHPNIRCGPETKIIPSILQWHRQFTGSKGIMKQIKDAEIISENGKLAERLCDKDPNVAKFILYLKYIFPKSKFILMIRDPRAIVYSYSKIYRKSNDSNFLEKTAKSWNNFMKNALEECKMAGDEYCLKVYYEKLVKNPDNEIKNVINFIGERWHNSLLNHEKYIGDEIVVSKSEWSTGQIKNKIHTKSISLWKKNLPKNFIKNFKTYAPMLSLLRYDNETCFENFIFEIICYYKFLDFVPKLNSSKN</sequence>
<comment type="catalytic activity">
    <reaction evidence="4 5">
        <text>L-tyrosyl-[protein] + 3'-phosphoadenylyl sulfate = O-sulfo-L-tyrosine-[protein] + adenosine 3',5'-bisphosphate + H(+)</text>
        <dbReference type="Rhea" id="RHEA:16801"/>
        <dbReference type="Rhea" id="RHEA-COMP:10136"/>
        <dbReference type="Rhea" id="RHEA-COMP:11688"/>
        <dbReference type="ChEBI" id="CHEBI:15378"/>
        <dbReference type="ChEBI" id="CHEBI:46858"/>
        <dbReference type="ChEBI" id="CHEBI:58339"/>
        <dbReference type="ChEBI" id="CHEBI:58343"/>
        <dbReference type="ChEBI" id="CHEBI:65286"/>
        <dbReference type="EC" id="2.8.2.20"/>
    </reaction>
</comment>